<feature type="region of interest" description="Disordered" evidence="1">
    <location>
        <begin position="798"/>
        <end position="849"/>
    </location>
</feature>
<feature type="compositionally biased region" description="Polar residues" evidence="1">
    <location>
        <begin position="602"/>
        <end position="630"/>
    </location>
</feature>
<feature type="compositionally biased region" description="Low complexity" evidence="1">
    <location>
        <begin position="230"/>
        <end position="259"/>
    </location>
</feature>
<comment type="caution">
    <text evidence="2">The sequence shown here is derived from an EMBL/GenBank/DDBJ whole genome shotgun (WGS) entry which is preliminary data.</text>
</comment>
<dbReference type="AlphaFoldDB" id="A0AAE1EAS7"/>
<evidence type="ECO:0000313" key="3">
    <source>
        <dbReference type="Proteomes" id="UP001283361"/>
    </source>
</evidence>
<keyword evidence="3" id="KW-1185">Reference proteome</keyword>
<protein>
    <submittedName>
        <fullName evidence="2">Uncharacterized protein</fullName>
    </submittedName>
</protein>
<dbReference type="EMBL" id="JAWDGP010000492">
    <property type="protein sequence ID" value="KAK3800177.1"/>
    <property type="molecule type" value="Genomic_DNA"/>
</dbReference>
<feature type="region of interest" description="Disordered" evidence="1">
    <location>
        <begin position="215"/>
        <end position="566"/>
    </location>
</feature>
<gene>
    <name evidence="2" type="ORF">RRG08_016284</name>
</gene>
<feature type="compositionally biased region" description="Basic and acidic residues" evidence="1">
    <location>
        <begin position="840"/>
        <end position="849"/>
    </location>
</feature>
<feature type="compositionally biased region" description="Polar residues" evidence="1">
    <location>
        <begin position="30"/>
        <end position="58"/>
    </location>
</feature>
<name>A0AAE1EAS7_9GAST</name>
<feature type="compositionally biased region" description="Pro residues" evidence="1">
    <location>
        <begin position="484"/>
        <end position="493"/>
    </location>
</feature>
<organism evidence="2 3">
    <name type="scientific">Elysia crispata</name>
    <name type="common">lettuce slug</name>
    <dbReference type="NCBI Taxonomy" id="231223"/>
    <lineage>
        <taxon>Eukaryota</taxon>
        <taxon>Metazoa</taxon>
        <taxon>Spiralia</taxon>
        <taxon>Lophotrochozoa</taxon>
        <taxon>Mollusca</taxon>
        <taxon>Gastropoda</taxon>
        <taxon>Heterobranchia</taxon>
        <taxon>Euthyneura</taxon>
        <taxon>Panpulmonata</taxon>
        <taxon>Sacoglossa</taxon>
        <taxon>Placobranchoidea</taxon>
        <taxon>Plakobranchidae</taxon>
        <taxon>Elysia</taxon>
    </lineage>
</organism>
<feature type="compositionally biased region" description="Low complexity" evidence="1">
    <location>
        <begin position="400"/>
        <end position="418"/>
    </location>
</feature>
<feature type="compositionally biased region" description="Polar residues" evidence="1">
    <location>
        <begin position="519"/>
        <end position="533"/>
    </location>
</feature>
<feature type="region of interest" description="Disordered" evidence="1">
    <location>
        <begin position="707"/>
        <end position="771"/>
    </location>
</feature>
<feature type="compositionally biased region" description="Pro residues" evidence="1">
    <location>
        <begin position="419"/>
        <end position="446"/>
    </location>
</feature>
<reference evidence="2" key="1">
    <citation type="journal article" date="2023" name="G3 (Bethesda)">
        <title>A reference genome for the long-term kleptoplast-retaining sea slug Elysia crispata morphotype clarki.</title>
        <authorList>
            <person name="Eastman K.E."/>
            <person name="Pendleton A.L."/>
            <person name="Shaikh M.A."/>
            <person name="Suttiyut T."/>
            <person name="Ogas R."/>
            <person name="Tomko P."/>
            <person name="Gavelis G."/>
            <person name="Widhalm J.R."/>
            <person name="Wisecaver J.H."/>
        </authorList>
    </citation>
    <scope>NUCLEOTIDE SEQUENCE</scope>
    <source>
        <strain evidence="2">ECLA1</strain>
    </source>
</reference>
<feature type="compositionally biased region" description="Polar residues" evidence="1">
    <location>
        <begin position="758"/>
        <end position="771"/>
    </location>
</feature>
<feature type="compositionally biased region" description="Basic residues" evidence="1">
    <location>
        <begin position="289"/>
        <end position="310"/>
    </location>
</feature>
<feature type="compositionally biased region" description="Acidic residues" evidence="1">
    <location>
        <begin position="17"/>
        <end position="28"/>
    </location>
</feature>
<feature type="compositionally biased region" description="Low complexity" evidence="1">
    <location>
        <begin position="549"/>
        <end position="559"/>
    </location>
</feature>
<feature type="compositionally biased region" description="Basic residues" evidence="1">
    <location>
        <begin position="93"/>
        <end position="104"/>
    </location>
</feature>
<feature type="compositionally biased region" description="Low complexity" evidence="1">
    <location>
        <begin position="83"/>
        <end position="92"/>
    </location>
</feature>
<proteinExistence type="predicted"/>
<feature type="compositionally biased region" description="Pro residues" evidence="1">
    <location>
        <begin position="388"/>
        <end position="399"/>
    </location>
</feature>
<dbReference type="Proteomes" id="UP001283361">
    <property type="component" value="Unassembled WGS sequence"/>
</dbReference>
<feature type="region of interest" description="Disordered" evidence="1">
    <location>
        <begin position="598"/>
        <end position="681"/>
    </location>
</feature>
<evidence type="ECO:0000313" key="2">
    <source>
        <dbReference type="EMBL" id="KAK3800177.1"/>
    </source>
</evidence>
<feature type="region of interest" description="Disordered" evidence="1">
    <location>
        <begin position="183"/>
        <end position="202"/>
    </location>
</feature>
<sequence length="861" mass="92074">MSGLCSVLDSLRQSLESESESENDDLDPDGNSSTNSHALSWQGSLQQLPTTPSTSESEAGNMASEHHLCRQCGRARRRERARASGCSSLPPGRRLRPRLKKRAHFATDTDNSSDPERLSDSHESSLLFKLIAPSPNYMSTPLVSLSPREVKSVTFTSDTRPASTSALPTAQTKVTRPDTLMTCTSSPSGLASRAAPPSLKIAKGRKPFKADHELFKRHPSGLPCPAPVGQRPQARPSSSSTTSPTSPVPAAAVAGSGSPALPPRHPLKQTHTGYGKQHQPQHHNSSPNRNHHHHQYHHQHQHHIYQKHRNSLSSGDLSDPTRDSGYGSSATLTDSTHGRGGDGGGCASDNNVEHRGRQCSKRGPPIAPRSSSASRIGARDNFRHAMQQPPPPPPPPPPSSSFLQPSSPASSSPTAILLLPPPPPSLLVTPPDSPTAELPPPPPPLQLPGSETSPKLLSPTSPSQLLPPPHLPNLDLALSKQPSAPLPPPPPSQPVSGTPPIHPSVHNINKNCAKRTSLDDNQNLPGPRSNLQQMWDIARRSSRLKPDSETNNTTSNMSTKLYPDNTLAKRNSCNTEADHVTPPPRYEDAIKRVNVFRPAGSEPSSDHQSQTRADSMSVVSGTVTANGTKVKTSEAAPPVTRQNGTGGGAPVPCSGLEDTTPDTSYCSDRGGGQSPSPMQSGFVGQSIRQFEARAVSTNSRNKFDYTTRNVSSSDRKDGTVGELMAGSGLPPRTTSSSKPMNGLAYQGGFRNHHGGKQSGSDVTPPVSGSLSNGHRLVPGFCREDSHVSDEVFLIGDDSRDDFADQSSGSSDNTDEKKRKPSNLIKSAIDERHLTYNRNDSGTKKLPDHDRNSKNIILEFLV</sequence>
<accession>A0AAE1EAS7</accession>
<evidence type="ECO:0000256" key="1">
    <source>
        <dbReference type="SAM" id="MobiDB-lite"/>
    </source>
</evidence>
<feature type="compositionally biased region" description="Polar residues" evidence="1">
    <location>
        <begin position="326"/>
        <end position="335"/>
    </location>
</feature>
<feature type="compositionally biased region" description="Low complexity" evidence="1">
    <location>
        <begin position="362"/>
        <end position="376"/>
    </location>
</feature>
<feature type="compositionally biased region" description="Low complexity" evidence="1">
    <location>
        <begin position="453"/>
        <end position="464"/>
    </location>
</feature>
<feature type="region of interest" description="Disordered" evidence="1">
    <location>
        <begin position="1"/>
        <end position="120"/>
    </location>
</feature>